<evidence type="ECO:0000313" key="3">
    <source>
        <dbReference type="Proteomes" id="UP000233551"/>
    </source>
</evidence>
<keyword evidence="3" id="KW-1185">Reference proteome</keyword>
<protein>
    <submittedName>
        <fullName evidence="2">Uncharacterized protein</fullName>
    </submittedName>
</protein>
<dbReference type="EMBL" id="PGOL01001608">
    <property type="protein sequence ID" value="PKI56259.1"/>
    <property type="molecule type" value="Genomic_DNA"/>
</dbReference>
<comment type="caution">
    <text evidence="2">The sequence shown here is derived from an EMBL/GenBank/DDBJ whole genome shotgun (WGS) entry which is preliminary data.</text>
</comment>
<dbReference type="Proteomes" id="UP000233551">
    <property type="component" value="Unassembled WGS sequence"/>
</dbReference>
<accession>A0A2I0JJ13</accession>
<evidence type="ECO:0000313" key="2">
    <source>
        <dbReference type="EMBL" id="PKI56259.1"/>
    </source>
</evidence>
<dbReference type="AlphaFoldDB" id="A0A2I0JJ13"/>
<name>A0A2I0JJ13_PUNGR</name>
<sequence length="85" mass="9384">MTSFSTRRRHRETTEVAQIILATKWRGSRPPIGDPDPSTEVAGDLEPLTEDLESKSLVDSGSWPPISDLDPSTEGAGVLRPQWRV</sequence>
<evidence type="ECO:0000256" key="1">
    <source>
        <dbReference type="SAM" id="MobiDB-lite"/>
    </source>
</evidence>
<proteinExistence type="predicted"/>
<organism evidence="2 3">
    <name type="scientific">Punica granatum</name>
    <name type="common">Pomegranate</name>
    <dbReference type="NCBI Taxonomy" id="22663"/>
    <lineage>
        <taxon>Eukaryota</taxon>
        <taxon>Viridiplantae</taxon>
        <taxon>Streptophyta</taxon>
        <taxon>Embryophyta</taxon>
        <taxon>Tracheophyta</taxon>
        <taxon>Spermatophyta</taxon>
        <taxon>Magnoliopsida</taxon>
        <taxon>eudicotyledons</taxon>
        <taxon>Gunneridae</taxon>
        <taxon>Pentapetalae</taxon>
        <taxon>rosids</taxon>
        <taxon>malvids</taxon>
        <taxon>Myrtales</taxon>
        <taxon>Lythraceae</taxon>
        <taxon>Punica</taxon>
    </lineage>
</organism>
<reference evidence="2 3" key="1">
    <citation type="submission" date="2017-11" db="EMBL/GenBank/DDBJ databases">
        <title>De-novo sequencing of pomegranate (Punica granatum L.) genome.</title>
        <authorList>
            <person name="Akparov Z."/>
            <person name="Amiraslanov A."/>
            <person name="Hajiyeva S."/>
            <person name="Abbasov M."/>
            <person name="Kaur K."/>
            <person name="Hamwieh A."/>
            <person name="Solovyev V."/>
            <person name="Salamov A."/>
            <person name="Braich B."/>
            <person name="Kosarev P."/>
            <person name="Mahmoud A."/>
            <person name="Hajiyev E."/>
            <person name="Babayeva S."/>
            <person name="Izzatullayeva V."/>
            <person name="Mammadov A."/>
            <person name="Mammadov A."/>
            <person name="Sharifova S."/>
            <person name="Ojaghi J."/>
            <person name="Eynullazada K."/>
            <person name="Bayramov B."/>
            <person name="Abdulazimova A."/>
            <person name="Shahmuradov I."/>
        </authorList>
    </citation>
    <scope>NUCLEOTIDE SEQUENCE [LARGE SCALE GENOMIC DNA]</scope>
    <source>
        <strain evidence="3">cv. AG2017</strain>
        <tissue evidence="2">Leaf</tissue>
    </source>
</reference>
<feature type="region of interest" description="Disordered" evidence="1">
    <location>
        <begin position="26"/>
        <end position="85"/>
    </location>
</feature>
<gene>
    <name evidence="2" type="ORF">CRG98_023278</name>
</gene>